<comment type="caution">
    <text evidence="3">The sequence shown here is derived from an EMBL/GenBank/DDBJ whole genome shotgun (WGS) entry which is preliminary data.</text>
</comment>
<dbReference type="RefSeq" id="XP_064668878.1">
    <property type="nucleotide sequence ID" value="XM_064817841.1"/>
</dbReference>
<keyword evidence="2" id="KW-0812">Transmembrane</keyword>
<evidence type="ECO:0000313" key="3">
    <source>
        <dbReference type="EMBL" id="KAK4111308.1"/>
    </source>
</evidence>
<dbReference type="AlphaFoldDB" id="A0AAN6YQT4"/>
<organism evidence="3 4">
    <name type="scientific">Canariomyces notabilis</name>
    <dbReference type="NCBI Taxonomy" id="2074819"/>
    <lineage>
        <taxon>Eukaryota</taxon>
        <taxon>Fungi</taxon>
        <taxon>Dikarya</taxon>
        <taxon>Ascomycota</taxon>
        <taxon>Pezizomycotina</taxon>
        <taxon>Sordariomycetes</taxon>
        <taxon>Sordariomycetidae</taxon>
        <taxon>Sordariales</taxon>
        <taxon>Chaetomiaceae</taxon>
        <taxon>Canariomyces</taxon>
    </lineage>
</organism>
<sequence>MADGIDAASWYAWFTEPSFVPSAYHYILRGTFWFFMTISLLLLSPILLLLVIDLVLYFWRLSTVSKPAAHMLQAGHTTGPPKPPARSAQDGSAGIKKLN</sequence>
<name>A0AAN6YQT4_9PEZI</name>
<accession>A0AAN6YQT4</accession>
<protein>
    <submittedName>
        <fullName evidence="3">Uncharacterized protein</fullName>
    </submittedName>
</protein>
<keyword evidence="2" id="KW-0472">Membrane</keyword>
<evidence type="ECO:0000256" key="1">
    <source>
        <dbReference type="SAM" id="MobiDB-lite"/>
    </source>
</evidence>
<dbReference type="Proteomes" id="UP001302812">
    <property type="component" value="Unassembled WGS sequence"/>
</dbReference>
<dbReference type="GeneID" id="89941966"/>
<reference evidence="3" key="2">
    <citation type="submission" date="2023-05" db="EMBL/GenBank/DDBJ databases">
        <authorList>
            <consortium name="Lawrence Berkeley National Laboratory"/>
            <person name="Steindorff A."/>
            <person name="Hensen N."/>
            <person name="Bonometti L."/>
            <person name="Westerberg I."/>
            <person name="Brannstrom I.O."/>
            <person name="Guillou S."/>
            <person name="Cros-Aarteil S."/>
            <person name="Calhoun S."/>
            <person name="Haridas S."/>
            <person name="Kuo A."/>
            <person name="Mondo S."/>
            <person name="Pangilinan J."/>
            <person name="Riley R."/>
            <person name="Labutti K."/>
            <person name="Andreopoulos B."/>
            <person name="Lipzen A."/>
            <person name="Chen C."/>
            <person name="Yanf M."/>
            <person name="Daum C."/>
            <person name="Ng V."/>
            <person name="Clum A."/>
            <person name="Ohm R."/>
            <person name="Martin F."/>
            <person name="Silar P."/>
            <person name="Natvig D."/>
            <person name="Lalanne C."/>
            <person name="Gautier V."/>
            <person name="Ament-Velasquez S.L."/>
            <person name="Kruys A."/>
            <person name="Hutchinson M.I."/>
            <person name="Powell A.J."/>
            <person name="Barry K."/>
            <person name="Miller A.N."/>
            <person name="Grigoriev I.V."/>
            <person name="Debuchy R."/>
            <person name="Gladieux P."/>
            <person name="Thoren M.H."/>
            <person name="Johannesson H."/>
        </authorList>
    </citation>
    <scope>NUCLEOTIDE SEQUENCE</scope>
    <source>
        <strain evidence="3">CBS 508.74</strain>
    </source>
</reference>
<evidence type="ECO:0000256" key="2">
    <source>
        <dbReference type="SAM" id="Phobius"/>
    </source>
</evidence>
<dbReference type="EMBL" id="MU853346">
    <property type="protein sequence ID" value="KAK4111308.1"/>
    <property type="molecule type" value="Genomic_DNA"/>
</dbReference>
<feature type="transmembrane region" description="Helical" evidence="2">
    <location>
        <begin position="32"/>
        <end position="59"/>
    </location>
</feature>
<evidence type="ECO:0000313" key="4">
    <source>
        <dbReference type="Proteomes" id="UP001302812"/>
    </source>
</evidence>
<feature type="region of interest" description="Disordered" evidence="1">
    <location>
        <begin position="73"/>
        <end position="99"/>
    </location>
</feature>
<keyword evidence="4" id="KW-1185">Reference proteome</keyword>
<gene>
    <name evidence="3" type="ORF">N656DRAFT_799165</name>
</gene>
<keyword evidence="2" id="KW-1133">Transmembrane helix</keyword>
<reference evidence="3" key="1">
    <citation type="journal article" date="2023" name="Mol. Phylogenet. Evol.">
        <title>Genome-scale phylogeny and comparative genomics of the fungal order Sordariales.</title>
        <authorList>
            <person name="Hensen N."/>
            <person name="Bonometti L."/>
            <person name="Westerberg I."/>
            <person name="Brannstrom I.O."/>
            <person name="Guillou S."/>
            <person name="Cros-Aarteil S."/>
            <person name="Calhoun S."/>
            <person name="Haridas S."/>
            <person name="Kuo A."/>
            <person name="Mondo S."/>
            <person name="Pangilinan J."/>
            <person name="Riley R."/>
            <person name="LaButti K."/>
            <person name="Andreopoulos B."/>
            <person name="Lipzen A."/>
            <person name="Chen C."/>
            <person name="Yan M."/>
            <person name="Daum C."/>
            <person name="Ng V."/>
            <person name="Clum A."/>
            <person name="Steindorff A."/>
            <person name="Ohm R.A."/>
            <person name="Martin F."/>
            <person name="Silar P."/>
            <person name="Natvig D.O."/>
            <person name="Lalanne C."/>
            <person name="Gautier V."/>
            <person name="Ament-Velasquez S.L."/>
            <person name="Kruys A."/>
            <person name="Hutchinson M.I."/>
            <person name="Powell A.J."/>
            <person name="Barry K."/>
            <person name="Miller A.N."/>
            <person name="Grigoriev I.V."/>
            <person name="Debuchy R."/>
            <person name="Gladieux P."/>
            <person name="Hiltunen Thoren M."/>
            <person name="Johannesson H."/>
        </authorList>
    </citation>
    <scope>NUCLEOTIDE SEQUENCE</scope>
    <source>
        <strain evidence="3">CBS 508.74</strain>
    </source>
</reference>
<proteinExistence type="predicted"/>